<name>A0AAP3E6B6_9EURY</name>
<reference evidence="1 2" key="1">
    <citation type="submission" date="2022-09" db="EMBL/GenBank/DDBJ databases">
        <title>Enrichment on poylsaccharides allowed isolation of novel metabolic and taxonomic groups of Haloarchaea.</title>
        <authorList>
            <person name="Sorokin D.Y."/>
            <person name="Elcheninov A.G."/>
            <person name="Khizhniak T.V."/>
            <person name="Kolganova T.V."/>
            <person name="Kublanov I.V."/>
        </authorList>
    </citation>
    <scope>NUCLEOTIDE SEQUENCE [LARGE SCALE GENOMIC DNA]</scope>
    <source>
        <strain evidence="1 2">AArc-curdl1</strain>
    </source>
</reference>
<accession>A0AAP3E6B6</accession>
<evidence type="ECO:0000313" key="1">
    <source>
        <dbReference type="EMBL" id="MCU4752306.1"/>
    </source>
</evidence>
<dbReference type="Proteomes" id="UP001321047">
    <property type="component" value="Unassembled WGS sequence"/>
</dbReference>
<dbReference type="EMBL" id="JAOPJZ010000006">
    <property type="protein sequence ID" value="MCU4752306.1"/>
    <property type="molecule type" value="Genomic_DNA"/>
</dbReference>
<proteinExistence type="predicted"/>
<evidence type="ECO:0000313" key="2">
    <source>
        <dbReference type="Proteomes" id="UP001321047"/>
    </source>
</evidence>
<dbReference type="RefSeq" id="WP_342808647.1">
    <property type="nucleotide sequence ID" value="NZ_JAOPJZ010000006.1"/>
</dbReference>
<dbReference type="SUPFAM" id="SSF54593">
    <property type="entry name" value="Glyoxalase/Bleomycin resistance protein/Dihydroxybiphenyl dioxygenase"/>
    <property type="match status" value="1"/>
</dbReference>
<organism evidence="1 2">
    <name type="scientific">Natronosalvus hydrolyticus</name>
    <dbReference type="NCBI Taxonomy" id="2979988"/>
    <lineage>
        <taxon>Archaea</taxon>
        <taxon>Methanobacteriati</taxon>
        <taxon>Methanobacteriota</taxon>
        <taxon>Stenosarchaea group</taxon>
        <taxon>Halobacteria</taxon>
        <taxon>Halobacteriales</taxon>
        <taxon>Natrialbaceae</taxon>
        <taxon>Natronosalvus</taxon>
    </lineage>
</organism>
<keyword evidence="2" id="KW-1185">Reference proteome</keyword>
<comment type="caution">
    <text evidence="1">The sequence shown here is derived from an EMBL/GenBank/DDBJ whole genome shotgun (WGS) entry which is preliminary data.</text>
</comment>
<dbReference type="InterPro" id="IPR029068">
    <property type="entry name" value="Glyas_Bleomycin-R_OHBP_Dase"/>
</dbReference>
<sequence>MAGIVFFGTESPATVVDFYTERLGAERWLEQPDCTVLQYDNLLFGFCDREDPDLEGTITFVLDSRAAVDEAYDRLEDIAHEQPVMNETYCIYQFFGSDPEGRTIEVQTFLHETDSIN</sequence>
<protein>
    <submittedName>
        <fullName evidence="1">VOC family protein</fullName>
    </submittedName>
</protein>
<gene>
    <name evidence="1" type="ORF">OB919_09955</name>
</gene>
<dbReference type="Gene3D" id="3.10.180.10">
    <property type="entry name" value="2,3-Dihydroxybiphenyl 1,2-Dioxygenase, domain 1"/>
    <property type="match status" value="1"/>
</dbReference>
<dbReference type="AlphaFoldDB" id="A0AAP3E6B6"/>